<dbReference type="GO" id="GO:0005737">
    <property type="term" value="C:cytoplasm"/>
    <property type="evidence" value="ECO:0007669"/>
    <property type="project" value="TreeGrafter"/>
</dbReference>
<feature type="compositionally biased region" description="Acidic residues" evidence="2">
    <location>
        <begin position="722"/>
        <end position="766"/>
    </location>
</feature>
<proteinExistence type="predicted"/>
<dbReference type="InterPro" id="IPR002110">
    <property type="entry name" value="Ankyrin_rpt"/>
</dbReference>
<reference evidence="3" key="2">
    <citation type="submission" date="2014-05" db="EMBL/GenBank/DDBJ databases">
        <title>The genome and life-stage specific transcriptomes of Globodera pallida elucidate key aspects of plant parasitism by a cyst nematode.</title>
        <authorList>
            <person name="Cotton J.A."/>
            <person name="Lilley C.J."/>
            <person name="Jones L.M."/>
            <person name="Kikuchi T."/>
            <person name="Reid A.J."/>
            <person name="Thorpe P."/>
            <person name="Tsai I.J."/>
            <person name="Beasley H."/>
            <person name="Blok V."/>
            <person name="Cock P.J.A."/>
            <person name="Van den Akker S.E."/>
            <person name="Holroyd N."/>
            <person name="Hunt M."/>
            <person name="Mantelin S."/>
            <person name="Naghra H."/>
            <person name="Pain A."/>
            <person name="Palomares-Rius J.E."/>
            <person name="Zarowiecki M."/>
            <person name="Berriman M."/>
            <person name="Jones J.T."/>
            <person name="Urwin P.E."/>
        </authorList>
    </citation>
    <scope>NUCLEOTIDE SEQUENCE [LARGE SCALE GENOMIC DNA]</scope>
    <source>
        <strain evidence="3">Lindley</strain>
    </source>
</reference>
<feature type="repeat" description="ANK" evidence="1">
    <location>
        <begin position="1258"/>
        <end position="1281"/>
    </location>
</feature>
<feature type="compositionally biased region" description="Basic and acidic residues" evidence="2">
    <location>
        <begin position="248"/>
        <end position="271"/>
    </location>
</feature>
<feature type="compositionally biased region" description="Polar residues" evidence="2">
    <location>
        <begin position="415"/>
        <end position="428"/>
    </location>
</feature>
<dbReference type="PANTHER" id="PTHR24168:SF21">
    <property type="entry name" value="KANK, ISOFORM D"/>
    <property type="match status" value="1"/>
</dbReference>
<dbReference type="GO" id="GO:0030837">
    <property type="term" value="P:negative regulation of actin filament polymerization"/>
    <property type="evidence" value="ECO:0007669"/>
    <property type="project" value="InterPro"/>
</dbReference>
<dbReference type="SUPFAM" id="SSF48403">
    <property type="entry name" value="Ankyrin repeat"/>
    <property type="match status" value="1"/>
</dbReference>
<keyword evidence="3" id="KW-1185">Reference proteome</keyword>
<feature type="compositionally biased region" description="Low complexity" evidence="2">
    <location>
        <begin position="975"/>
        <end position="985"/>
    </location>
</feature>
<evidence type="ECO:0000313" key="4">
    <source>
        <dbReference type="WBParaSite" id="GPLIN_000984500"/>
    </source>
</evidence>
<reference evidence="4" key="3">
    <citation type="submission" date="2016-06" db="UniProtKB">
        <authorList>
            <consortium name="WormBaseParasite"/>
        </authorList>
    </citation>
    <scope>IDENTIFICATION</scope>
</reference>
<feature type="region of interest" description="Disordered" evidence="2">
    <location>
        <begin position="1001"/>
        <end position="1060"/>
    </location>
</feature>
<dbReference type="PROSITE" id="PS50297">
    <property type="entry name" value="ANK_REP_REGION"/>
    <property type="match status" value="3"/>
</dbReference>
<sequence>MPGSRNDKKADFHTAIAQSMAQLRKTSSRGASGALSAIPVPQSSHLSALSAPARHVFSSTSSMATATTALAHSISSVCRLPMLSPEPHQQLPTLEPPAGCSLLRRSNMQSRAFFHAANNGGTSGTSMPLAASGGGRVPYRSRLSATPSAWDLGDFASVRRHRVDACGGTDFAGGGGRVSSSTPNSFPPSAQLIRSLSPPPPLLITSISSSHPASSNAINGHQRQMHPFPIEASAVLRTIGTQTMAKPSKKEVAIGTDRPKSPPKRTVRERGTSPAGPPPSVAVPSASVGVNTRDLSPESKNAPPPPPPKPSGPGLAVELQRRRDLEGRRAKMDNLSAEFQYCLGHEPEHTPGEQPQFVGPSTEGEGTTTGKRRRSTIDCGVDAFCPGEEFGATHSLSTSTTDLEQGPENNNNNNDTGKTTDAVVQTTEPPAVERSEKSVGTEPKGMRTAQVQTETEPEQHKKKTEERLPEWAAPAAAQTTSAEVGAQTDESEWFQAEIGRRLAEAATERREKRKRNSVERGTETEEKEAPDQFIMITCNKCEQRSSLASDELFEKIVVPPEDNDGDDAGRHGLLLNHKHFEEDTAQHCGRQTKEVTDACGEELLTGYIVEENVRGEMTTILEELEEEGRGRGSFVKNSLNKRPKWTRRKGQQQSPEGTALMRMLGGISTNAVQSIGTRTGSHQQQHQQQQRHQSDLQQQQQHQQLSQNVSPLSSDEGLVLADGDDGEEDEEALGGQDEEALGGQDEEALEGQDEEALGGQDEEELAALEGQADPMDMDRISLETDVQTVICAEEVNTRPGSSVSFCSVDAKTTAAASRTEALRKMLTEPQRYAQAFQRDAGSNRSYRAEKGKANDLEYIIERHKSDALREAEPTTPSCPSSAGGGRKALKEAITLKKTMPHNVPAFTQQAFNVSNIPEPVPARIPRPKFAKYSPNAGHAETADEEAEAADRLTPLRSEMRALASSLWGGGGGGNSASVSPCSSASGSPRVGRAALFLRAQNNGQADEGEEDDDGSAAVGGRRAEDGEGEGSAAHSALVVMEDASSTSSEGARTYEMSEEESAEFELSAPLRDALETIDGHLARGATAAAAVTTAEGHSSAAETEWAYKYCQHEWMKLTTKKSANAELVEQFIDALETYSSRLMQKVVNMTDQNGNTALHYAVSNENFDVVSVLLDSKVCRVDEMNKAGYSALMLAALCELRNETECAIVQRLFQMGNVNAKAVKHAQTALMLAASHGRVETTSLLLNCGADVNIQDVDGSTALMCAAEHGQREIVKILLKRPNIDASLTDCDNQTALSIAVENQHRDIGVLIYAHLNFSRLESNDQSVSI</sequence>
<dbReference type="InterPro" id="IPR036770">
    <property type="entry name" value="Ankyrin_rpt-contain_sf"/>
</dbReference>
<feature type="region of interest" description="Disordered" evidence="2">
    <location>
        <begin position="242"/>
        <end position="316"/>
    </location>
</feature>
<keyword evidence="1" id="KW-0040">ANK repeat</keyword>
<feature type="region of interest" description="Disordered" evidence="2">
    <location>
        <begin position="504"/>
        <end position="528"/>
    </location>
</feature>
<feature type="region of interest" description="Disordered" evidence="2">
    <location>
        <begin position="625"/>
        <end position="656"/>
    </location>
</feature>
<feature type="compositionally biased region" description="Basic and acidic residues" evidence="2">
    <location>
        <begin position="457"/>
        <end position="469"/>
    </location>
</feature>
<feature type="region of interest" description="Disordered" evidence="2">
    <location>
        <begin position="345"/>
        <end position="375"/>
    </location>
</feature>
<feature type="compositionally biased region" description="Polar residues" evidence="2">
    <location>
        <begin position="178"/>
        <end position="188"/>
    </location>
</feature>
<feature type="compositionally biased region" description="Low complexity" evidence="2">
    <location>
        <begin position="681"/>
        <end position="707"/>
    </location>
</feature>
<dbReference type="GO" id="GO:0005856">
    <property type="term" value="C:cytoskeleton"/>
    <property type="evidence" value="ECO:0007669"/>
    <property type="project" value="TreeGrafter"/>
</dbReference>
<feature type="repeat" description="ANK" evidence="1">
    <location>
        <begin position="1153"/>
        <end position="1175"/>
    </location>
</feature>
<feature type="compositionally biased region" description="Basic residues" evidence="2">
    <location>
        <begin position="639"/>
        <end position="650"/>
    </location>
</feature>
<protein>
    <submittedName>
        <fullName evidence="4">ANK_REP_REGION domain-containing protein</fullName>
    </submittedName>
</protein>
<evidence type="ECO:0000256" key="2">
    <source>
        <dbReference type="SAM" id="MobiDB-lite"/>
    </source>
</evidence>
<dbReference type="SMART" id="SM00248">
    <property type="entry name" value="ANK"/>
    <property type="match status" value="4"/>
</dbReference>
<dbReference type="InterPro" id="IPR047184">
    <property type="entry name" value="KANK1-4"/>
</dbReference>
<organism evidence="3 4">
    <name type="scientific">Globodera pallida</name>
    <name type="common">Potato cyst nematode worm</name>
    <name type="synonym">Heterodera pallida</name>
    <dbReference type="NCBI Taxonomy" id="36090"/>
    <lineage>
        <taxon>Eukaryota</taxon>
        <taxon>Metazoa</taxon>
        <taxon>Ecdysozoa</taxon>
        <taxon>Nematoda</taxon>
        <taxon>Chromadorea</taxon>
        <taxon>Rhabditida</taxon>
        <taxon>Tylenchina</taxon>
        <taxon>Tylenchomorpha</taxon>
        <taxon>Tylenchoidea</taxon>
        <taxon>Heteroderidae</taxon>
        <taxon>Heteroderinae</taxon>
        <taxon>Globodera</taxon>
    </lineage>
</organism>
<feature type="region of interest" description="Disordered" evidence="2">
    <location>
        <begin position="174"/>
        <end position="220"/>
    </location>
</feature>
<evidence type="ECO:0000256" key="1">
    <source>
        <dbReference type="PROSITE-ProRule" id="PRU00023"/>
    </source>
</evidence>
<reference evidence="3" key="1">
    <citation type="submission" date="2013-12" db="EMBL/GenBank/DDBJ databases">
        <authorList>
            <person name="Aslett M."/>
        </authorList>
    </citation>
    <scope>NUCLEOTIDE SEQUENCE [LARGE SCALE GENOMIC DNA]</scope>
    <source>
        <strain evidence="3">Lindley</strain>
    </source>
</reference>
<feature type="region of interest" description="Disordered" evidence="2">
    <location>
        <begin position="925"/>
        <end position="948"/>
    </location>
</feature>
<feature type="region of interest" description="Disordered" evidence="2">
    <location>
        <begin position="675"/>
        <end position="776"/>
    </location>
</feature>
<feature type="region of interest" description="Disordered" evidence="2">
    <location>
        <begin position="392"/>
        <end position="473"/>
    </location>
</feature>
<feature type="compositionally biased region" description="Polar residues" evidence="2">
    <location>
        <begin position="394"/>
        <end position="403"/>
    </location>
</feature>
<dbReference type="Proteomes" id="UP000050741">
    <property type="component" value="Unassembled WGS sequence"/>
</dbReference>
<feature type="compositionally biased region" description="Low complexity" evidence="2">
    <location>
        <begin position="203"/>
        <end position="219"/>
    </location>
</feature>
<dbReference type="WBParaSite" id="GPLIN_000984500">
    <property type="protein sequence ID" value="GPLIN_000984500"/>
    <property type="gene ID" value="GPLIN_000984500"/>
</dbReference>
<dbReference type="Pfam" id="PF12796">
    <property type="entry name" value="Ank_2"/>
    <property type="match status" value="2"/>
</dbReference>
<accession>A0A183CAE5</accession>
<dbReference type="PROSITE" id="PS50088">
    <property type="entry name" value="ANK_REPEAT"/>
    <property type="match status" value="3"/>
</dbReference>
<dbReference type="PANTHER" id="PTHR24168">
    <property type="entry name" value="KN MOTIF AND ANKYRIN REPEAT DOMAIN-CONTAINING"/>
    <property type="match status" value="1"/>
</dbReference>
<feature type="repeat" description="ANK" evidence="1">
    <location>
        <begin position="1225"/>
        <end position="1257"/>
    </location>
</feature>
<feature type="compositionally biased region" description="Pro residues" evidence="2">
    <location>
        <begin position="302"/>
        <end position="311"/>
    </location>
</feature>
<feature type="region of interest" description="Disordered" evidence="2">
    <location>
        <begin position="966"/>
        <end position="985"/>
    </location>
</feature>
<dbReference type="Gene3D" id="1.25.40.20">
    <property type="entry name" value="Ankyrin repeat-containing domain"/>
    <property type="match status" value="1"/>
</dbReference>
<evidence type="ECO:0000313" key="3">
    <source>
        <dbReference type="Proteomes" id="UP000050741"/>
    </source>
</evidence>
<name>A0A183CAE5_GLOPA</name>